<dbReference type="Proteomes" id="UP001227268">
    <property type="component" value="Unassembled WGS sequence"/>
</dbReference>
<gene>
    <name evidence="1" type="ORF">QFC21_004106</name>
</gene>
<evidence type="ECO:0000313" key="2">
    <source>
        <dbReference type="Proteomes" id="UP001227268"/>
    </source>
</evidence>
<organism evidence="1 2">
    <name type="scientific">Naganishia friedmannii</name>
    <dbReference type="NCBI Taxonomy" id="89922"/>
    <lineage>
        <taxon>Eukaryota</taxon>
        <taxon>Fungi</taxon>
        <taxon>Dikarya</taxon>
        <taxon>Basidiomycota</taxon>
        <taxon>Agaricomycotina</taxon>
        <taxon>Tremellomycetes</taxon>
        <taxon>Filobasidiales</taxon>
        <taxon>Filobasidiaceae</taxon>
        <taxon>Naganishia</taxon>
    </lineage>
</organism>
<sequence length="387" mass="42152">MSELQAVAVVGHQVKKDIKPYVTYSIKVSTSTRTWLVHRRYNDFTALHAELKSSTGKEPPGTLPPKHSWSLSRNVEDPKIIDERQKGLETYLKAILIHKDPCWRTAYGFLDFLAVPSNTHNTRTANASATATKLASSLPSATGNDSTLLHTSTSWMTEYTALQHVLRSVRSSLLKRDALAQLGDASGSRSAGVDAKRSIKDLRNRLNVLEKGLPLVEGLGQGERSRRESMVGSLKDETANVEKMAEAGIRVSSQSNVASSASPGGSRTHTPAVNEASRAALLGSAVTANTPPSRVFGTATPQSGAQETAQTRPLDDTGLVQMQQSQMDQQDSQLSQLSAILQRQMRIGQEIGREVDEQNELLDTIDSEVDRVGGKLGRAKRQLNRYV</sequence>
<keyword evidence="2" id="KW-1185">Reference proteome</keyword>
<accession>A0ACC2VKA3</accession>
<dbReference type="EMBL" id="JASBWT010000013">
    <property type="protein sequence ID" value="KAJ9099226.1"/>
    <property type="molecule type" value="Genomic_DNA"/>
</dbReference>
<protein>
    <submittedName>
        <fullName evidence="1">Uncharacterized protein</fullName>
    </submittedName>
</protein>
<proteinExistence type="predicted"/>
<reference evidence="1" key="1">
    <citation type="submission" date="2023-04" db="EMBL/GenBank/DDBJ databases">
        <title>Draft Genome sequencing of Naganishia species isolated from polar environments using Oxford Nanopore Technology.</title>
        <authorList>
            <person name="Leo P."/>
            <person name="Venkateswaran K."/>
        </authorList>
    </citation>
    <scope>NUCLEOTIDE SEQUENCE</scope>
    <source>
        <strain evidence="1">MNA-CCFEE 5423</strain>
    </source>
</reference>
<evidence type="ECO:0000313" key="1">
    <source>
        <dbReference type="EMBL" id="KAJ9099226.1"/>
    </source>
</evidence>
<comment type="caution">
    <text evidence="1">The sequence shown here is derived from an EMBL/GenBank/DDBJ whole genome shotgun (WGS) entry which is preliminary data.</text>
</comment>
<name>A0ACC2VKA3_9TREE</name>